<dbReference type="AlphaFoldDB" id="A0A9Q8QCW7"/>
<keyword evidence="5" id="KW-1185">Reference proteome</keyword>
<sequence length="126" mass="14245">MAATYHDQNTAVLGRKLLESQKYVGGDMFMMAFVQPAAVPNRFAYPDDHHVKGLNAETLAKIQLPGPPWLSAPEYAPFLRDAEPLSPYIFFSPNISLYNQQINASEWANQWFFMTGRVHSYHGPLS</sequence>
<dbReference type="Proteomes" id="UP000829364">
    <property type="component" value="Chromosome 13"/>
</dbReference>
<dbReference type="GeneID" id="72065041"/>
<dbReference type="EMBL" id="CP086355">
    <property type="protein sequence ID" value="UNI17165.1"/>
    <property type="molecule type" value="Genomic_DNA"/>
</dbReference>
<dbReference type="EMBL" id="CP086355">
    <property type="protein sequence ID" value="UNI16664.1"/>
    <property type="molecule type" value="Genomic_DNA"/>
</dbReference>
<dbReference type="OrthoDB" id="4913765at2759"/>
<name>A0A9Q8QCW7_9HYPO</name>
<proteinExistence type="predicted"/>
<evidence type="ECO:0000313" key="1">
    <source>
        <dbReference type="EMBL" id="UNI16664.1"/>
    </source>
</evidence>
<evidence type="ECO:0000313" key="4">
    <source>
        <dbReference type="EMBL" id="UNI24870.1"/>
    </source>
</evidence>
<organism evidence="1 5">
    <name type="scientific">Purpureocillium takamizusanense</name>
    <dbReference type="NCBI Taxonomy" id="2060973"/>
    <lineage>
        <taxon>Eukaryota</taxon>
        <taxon>Fungi</taxon>
        <taxon>Dikarya</taxon>
        <taxon>Ascomycota</taxon>
        <taxon>Pezizomycotina</taxon>
        <taxon>Sordariomycetes</taxon>
        <taxon>Hypocreomycetidae</taxon>
        <taxon>Hypocreales</taxon>
        <taxon>Ophiocordycipitaceae</taxon>
        <taxon>Purpureocillium</taxon>
    </lineage>
</organism>
<dbReference type="EMBL" id="CP086366">
    <property type="protein sequence ID" value="UNI24870.1"/>
    <property type="molecule type" value="Genomic_DNA"/>
</dbReference>
<evidence type="ECO:0000313" key="3">
    <source>
        <dbReference type="EMBL" id="UNI17165.1"/>
    </source>
</evidence>
<reference evidence="1" key="1">
    <citation type="submission" date="2021-11" db="EMBL/GenBank/DDBJ databases">
        <title>Purpureocillium_takamizusanense_genome.</title>
        <authorList>
            <person name="Nguyen N.-H."/>
        </authorList>
    </citation>
    <scope>NUCLEOTIDE SEQUENCE</scope>
    <source>
        <strain evidence="1">PT3</strain>
    </source>
</reference>
<accession>A0A9Q8QCW7</accession>
<dbReference type="KEGG" id="ptkz:JDV02_003081"/>
<dbReference type="EMBL" id="CP086355">
    <property type="protein sequence ID" value="UNI16750.1"/>
    <property type="molecule type" value="Genomic_DNA"/>
</dbReference>
<dbReference type="Proteomes" id="UP000829364">
    <property type="component" value="Chromosome 2"/>
</dbReference>
<dbReference type="RefSeq" id="XP_047840145.1">
    <property type="nucleotide sequence ID" value="XM_047984172.1"/>
</dbReference>
<gene>
    <name evidence="1" type="ORF">JDV02_003081</name>
    <name evidence="2" type="ORF">JDV02_003158</name>
    <name evidence="3" type="ORF">JDV02_003541</name>
    <name evidence="4" type="ORF">JDV02_010589</name>
</gene>
<protein>
    <submittedName>
        <fullName evidence="1">Uncharacterized protein</fullName>
    </submittedName>
</protein>
<evidence type="ECO:0000313" key="2">
    <source>
        <dbReference type="EMBL" id="UNI16750.1"/>
    </source>
</evidence>
<evidence type="ECO:0000313" key="5">
    <source>
        <dbReference type="Proteomes" id="UP000829364"/>
    </source>
</evidence>